<dbReference type="EMBL" id="JAMBOP010000001">
    <property type="protein sequence ID" value="MCM3734561.1"/>
    <property type="molecule type" value="Genomic_DNA"/>
</dbReference>
<sequence length="415" mass="47542">MTLNNTKNRSLLVPQYMQQFSCIGSECEDSCCIGWKVTVDEDTYKKYKKSRDLELKPLFKNKVTRQRSNPSSSSYAKIKMEDGGRCSFLSEENLCKVQLKLGAEYLCNTCTVYPRSINSINGVIEKSATMSCPEAARLALLNPNGLDFAEIEEPVSTPGSITKQLKTDGLKVDNTPKKYFWELRVFSIQVIQDRSYTLAERLIILGMFYQNVQKRIDQGDVHAIPNTIASFTNGMSNQGMKESLDKIPTQLSVQMALCKDLVGYRTNQSIPSQRYRDCLDEMVKGIQYTKEATIEELTENYKKAFEEFYEPFMTEHEYILENYLVNYIFKNLFPFGQKTLFDDYVMLVVHYSMIKLHLIGMAGFHKGLTIDLVIKLIQSFAKTVEHNAVYLKNVLALLKTNEFTTMPYMAILAKN</sequence>
<evidence type="ECO:0000313" key="2">
    <source>
        <dbReference type="Proteomes" id="UP001202289"/>
    </source>
</evidence>
<proteinExistence type="predicted"/>
<keyword evidence="1" id="KW-0808">Transferase</keyword>
<comment type="caution">
    <text evidence="1">The sequence shown here is derived from an EMBL/GenBank/DDBJ whole genome shotgun (WGS) entry which is preliminary data.</text>
</comment>
<reference evidence="1" key="1">
    <citation type="submission" date="2022-05" db="EMBL/GenBank/DDBJ databases">
        <title>Comparative Genomics of Spacecraft Associated Microbes.</title>
        <authorList>
            <person name="Tran M.T."/>
            <person name="Wright A."/>
            <person name="Seuylemezian A."/>
            <person name="Eisen J."/>
            <person name="Coil D."/>
        </authorList>
    </citation>
    <scope>NUCLEOTIDE SEQUENCE</scope>
    <source>
        <strain evidence="1">FAIRING 10M-2.2</strain>
    </source>
</reference>
<keyword evidence="1" id="KW-0966">Cell projection</keyword>
<keyword evidence="1" id="KW-0282">Flagellum</keyword>
<dbReference type="EC" id="2.1.1.-" evidence="1"/>
<accession>A0ACC6A0Y2</accession>
<gene>
    <name evidence="1" type="primary">fliB</name>
    <name evidence="1" type="ORF">M3215_01580</name>
</gene>
<evidence type="ECO:0000313" key="1">
    <source>
        <dbReference type="EMBL" id="MCM3734561.1"/>
    </source>
</evidence>
<keyword evidence="1" id="KW-0489">Methyltransferase</keyword>
<dbReference type="Proteomes" id="UP001202289">
    <property type="component" value="Unassembled WGS sequence"/>
</dbReference>
<keyword evidence="2" id="KW-1185">Reference proteome</keyword>
<organism evidence="1 2">
    <name type="scientific">Bacillus cytotoxicus</name>
    <dbReference type="NCBI Taxonomy" id="580165"/>
    <lineage>
        <taxon>Bacteria</taxon>
        <taxon>Bacillati</taxon>
        <taxon>Bacillota</taxon>
        <taxon>Bacilli</taxon>
        <taxon>Bacillales</taxon>
        <taxon>Bacillaceae</taxon>
        <taxon>Bacillus</taxon>
        <taxon>Bacillus cereus group</taxon>
    </lineage>
</organism>
<keyword evidence="1" id="KW-0969">Cilium</keyword>
<protein>
    <submittedName>
        <fullName evidence="1">Flagellin lysine-N-methylase</fullName>
        <ecNumber evidence="1">2.1.1.-</ecNumber>
    </submittedName>
</protein>
<name>A0ACC6A0Y2_9BACI</name>